<evidence type="ECO:0000256" key="6">
    <source>
        <dbReference type="ARBA" id="ARBA00023239"/>
    </source>
</evidence>
<dbReference type="InterPro" id="IPR015892">
    <property type="entry name" value="Carbonic_anhydrase_CS"/>
</dbReference>
<dbReference type="SUPFAM" id="SSF53056">
    <property type="entry name" value="beta-carbonic anhydrase, cab"/>
    <property type="match status" value="1"/>
</dbReference>
<evidence type="ECO:0000256" key="8">
    <source>
        <dbReference type="RuleBase" id="RU003956"/>
    </source>
</evidence>
<comment type="function">
    <text evidence="8">Reversible hydration of carbon dioxide.</text>
</comment>
<keyword evidence="6 8" id="KW-0456">Lyase</keyword>
<evidence type="ECO:0000256" key="3">
    <source>
        <dbReference type="ARBA" id="ARBA00012925"/>
    </source>
</evidence>
<name>A0ABT7I796_9GAMM</name>
<comment type="catalytic activity">
    <reaction evidence="7 8">
        <text>hydrogencarbonate + H(+) = CO2 + H2O</text>
        <dbReference type="Rhea" id="RHEA:10748"/>
        <dbReference type="ChEBI" id="CHEBI:15377"/>
        <dbReference type="ChEBI" id="CHEBI:15378"/>
        <dbReference type="ChEBI" id="CHEBI:16526"/>
        <dbReference type="ChEBI" id="CHEBI:17544"/>
        <dbReference type="EC" id="4.2.1.1"/>
    </reaction>
</comment>
<protein>
    <recommendedName>
        <fullName evidence="3 8">Carbonic anhydrase</fullName>
        <ecNumber evidence="3 8">4.2.1.1</ecNumber>
    </recommendedName>
    <alternativeName>
        <fullName evidence="8">Carbonate dehydratase</fullName>
    </alternativeName>
</protein>
<keyword evidence="10" id="KW-1185">Reference proteome</keyword>
<dbReference type="InterPro" id="IPR036874">
    <property type="entry name" value="Carbonic_anhydrase_sf"/>
</dbReference>
<evidence type="ECO:0000256" key="4">
    <source>
        <dbReference type="ARBA" id="ARBA00022723"/>
    </source>
</evidence>
<dbReference type="RefSeq" id="WP_285388529.1">
    <property type="nucleotide sequence ID" value="NZ_JASSVS010000001.1"/>
</dbReference>
<dbReference type="PANTHER" id="PTHR11002">
    <property type="entry name" value="CARBONIC ANHYDRASE"/>
    <property type="match status" value="1"/>
</dbReference>
<comment type="cofactor">
    <cofactor evidence="1">
        <name>Zn(2+)</name>
        <dbReference type="ChEBI" id="CHEBI:29105"/>
    </cofactor>
</comment>
<evidence type="ECO:0000313" key="10">
    <source>
        <dbReference type="Proteomes" id="UP001227964"/>
    </source>
</evidence>
<accession>A0ABT7I796</accession>
<evidence type="ECO:0000256" key="1">
    <source>
        <dbReference type="ARBA" id="ARBA00001947"/>
    </source>
</evidence>
<dbReference type="PROSITE" id="PS00705">
    <property type="entry name" value="PROK_CO2_ANHYDRASE_2"/>
    <property type="match status" value="1"/>
</dbReference>
<dbReference type="PANTHER" id="PTHR11002:SF76">
    <property type="entry name" value="CARBONIC ANHYDRASE"/>
    <property type="match status" value="1"/>
</dbReference>
<keyword evidence="4" id="KW-0479">Metal-binding</keyword>
<dbReference type="NCBIfam" id="NF007756">
    <property type="entry name" value="PRK10437.1"/>
    <property type="match status" value="1"/>
</dbReference>
<comment type="caution">
    <text evidence="9">The sequence shown here is derived from an EMBL/GenBank/DDBJ whole genome shotgun (WGS) entry which is preliminary data.</text>
</comment>
<reference evidence="9 10" key="1">
    <citation type="submission" date="2023-06" db="EMBL/GenBank/DDBJ databases">
        <title>Marinobacter azerbaijanicus a moderately halophilic, isolated from Urmia Lake in Azerbaijan region of Iran.</title>
        <authorList>
            <person name="Sanchez-Porro C."/>
            <person name="Aghdam E.M."/>
            <person name="Saheb S.M."/>
            <person name="Tarhriz V."/>
            <person name="Kazemi E."/>
            <person name="Ammozegar M.A."/>
            <person name="Ventosa A."/>
            <person name="Hejazi M.S."/>
        </authorList>
    </citation>
    <scope>NUCLEOTIDE SEQUENCE [LARGE SCALE GENOMIC DNA]</scope>
    <source>
        <strain evidence="9 10">TBZ242</strain>
    </source>
</reference>
<evidence type="ECO:0000256" key="5">
    <source>
        <dbReference type="ARBA" id="ARBA00022833"/>
    </source>
</evidence>
<dbReference type="SMART" id="SM00947">
    <property type="entry name" value="Pro_CA"/>
    <property type="match status" value="1"/>
</dbReference>
<organism evidence="9 10">
    <name type="scientific">Marinobacter azerbaijanicus</name>
    <dbReference type="NCBI Taxonomy" id="3050455"/>
    <lineage>
        <taxon>Bacteria</taxon>
        <taxon>Pseudomonadati</taxon>
        <taxon>Pseudomonadota</taxon>
        <taxon>Gammaproteobacteria</taxon>
        <taxon>Pseudomonadales</taxon>
        <taxon>Marinobacteraceae</taxon>
        <taxon>Marinobacter</taxon>
    </lineage>
</organism>
<evidence type="ECO:0000256" key="2">
    <source>
        <dbReference type="ARBA" id="ARBA00006217"/>
    </source>
</evidence>
<dbReference type="InterPro" id="IPR001765">
    <property type="entry name" value="Carbonic_anhydrase"/>
</dbReference>
<evidence type="ECO:0000256" key="7">
    <source>
        <dbReference type="ARBA" id="ARBA00048348"/>
    </source>
</evidence>
<proteinExistence type="inferred from homology"/>
<evidence type="ECO:0000313" key="9">
    <source>
        <dbReference type="EMBL" id="MDL0430027.1"/>
    </source>
</evidence>
<dbReference type="PROSITE" id="PS00704">
    <property type="entry name" value="PROK_CO2_ANHYDRASE_1"/>
    <property type="match status" value="1"/>
</dbReference>
<dbReference type="Proteomes" id="UP001227964">
    <property type="component" value="Unassembled WGS sequence"/>
</dbReference>
<comment type="similarity">
    <text evidence="2 8">Belongs to the beta-class carbonic anhydrase family.</text>
</comment>
<dbReference type="Pfam" id="PF00484">
    <property type="entry name" value="Pro_CA"/>
    <property type="match status" value="1"/>
</dbReference>
<dbReference type="EC" id="4.2.1.1" evidence="3 8"/>
<gene>
    <name evidence="9" type="primary">can</name>
    <name evidence="9" type="ORF">QPM17_02745</name>
</gene>
<dbReference type="Gene3D" id="3.40.1050.10">
    <property type="entry name" value="Carbonic anhydrase"/>
    <property type="match status" value="1"/>
</dbReference>
<keyword evidence="5 8" id="KW-0862">Zinc</keyword>
<dbReference type="EMBL" id="JASSVS010000001">
    <property type="protein sequence ID" value="MDL0430027.1"/>
    <property type="molecule type" value="Genomic_DNA"/>
</dbReference>
<dbReference type="CDD" id="cd00883">
    <property type="entry name" value="beta_CA_cladeA"/>
    <property type="match status" value="1"/>
</dbReference>
<sequence length="225" mass="25383">MGQLDKLLDKNRAWAESLKSQDPEFFARLSKQQAPEYLWIGCADSRVPANQIVDLMPGELFVHRNVANVVVHTDFNCLSVLQFAIDVLKVKHVLVVGHYGCGGVKAALHNQGFGLISNWLRHVQDVRDKYRPVLDQLASDQDRVDRLCELNVVEQVGHVCQNNIVQEAWRRGQSLMVHGFVYDVADGILRDMGLSIASESDRESIKQNSVDELVLRPVRSGRQKT</sequence>